<gene>
    <name evidence="2" type="ORF">QQX98_011997</name>
</gene>
<evidence type="ECO:0000313" key="2">
    <source>
        <dbReference type="EMBL" id="KAK7398637.1"/>
    </source>
</evidence>
<evidence type="ECO:0000313" key="3">
    <source>
        <dbReference type="Proteomes" id="UP001498476"/>
    </source>
</evidence>
<sequence>MDTAHIWALDPRGDHSSSPEDDGQSESRATGDVYTDALAEDLFQDKFMGLARGGSNGEKIMRGFLIGGRRGSGYNRHGYGTRTDRINIHRCTKFYIKFWNNFHTSSHNGLNTDRCVVYLSTLTKTVA</sequence>
<accession>A0ABR1GK30</accession>
<comment type="caution">
    <text evidence="2">The sequence shown here is derived from an EMBL/GenBank/DDBJ whole genome shotgun (WGS) entry which is preliminary data.</text>
</comment>
<dbReference type="Proteomes" id="UP001498476">
    <property type="component" value="Unassembled WGS sequence"/>
</dbReference>
<feature type="region of interest" description="Disordered" evidence="1">
    <location>
        <begin position="9"/>
        <end position="30"/>
    </location>
</feature>
<evidence type="ECO:0000256" key="1">
    <source>
        <dbReference type="SAM" id="MobiDB-lite"/>
    </source>
</evidence>
<organism evidence="2 3">
    <name type="scientific">Neonectria punicea</name>
    <dbReference type="NCBI Taxonomy" id="979145"/>
    <lineage>
        <taxon>Eukaryota</taxon>
        <taxon>Fungi</taxon>
        <taxon>Dikarya</taxon>
        <taxon>Ascomycota</taxon>
        <taxon>Pezizomycotina</taxon>
        <taxon>Sordariomycetes</taxon>
        <taxon>Hypocreomycetidae</taxon>
        <taxon>Hypocreales</taxon>
        <taxon>Nectriaceae</taxon>
        <taxon>Neonectria</taxon>
    </lineage>
</organism>
<dbReference type="EMBL" id="JAZAVJ010000319">
    <property type="protein sequence ID" value="KAK7398637.1"/>
    <property type="molecule type" value="Genomic_DNA"/>
</dbReference>
<reference evidence="2 3" key="1">
    <citation type="journal article" date="2025" name="Microbiol. Resour. Announc.">
        <title>Draft genome sequences for Neonectria magnoliae and Neonectria punicea, canker pathogens of Liriodendron tulipifera and Acer saccharum in West Virginia.</title>
        <authorList>
            <person name="Petronek H.M."/>
            <person name="Kasson M.T."/>
            <person name="Metheny A.M."/>
            <person name="Stauder C.M."/>
            <person name="Lovett B."/>
            <person name="Lynch S.C."/>
            <person name="Garnas J.R."/>
            <person name="Kasson L.R."/>
            <person name="Stajich J.E."/>
        </authorList>
    </citation>
    <scope>NUCLEOTIDE SEQUENCE [LARGE SCALE GENOMIC DNA]</scope>
    <source>
        <strain evidence="2 3">NRRL 64653</strain>
    </source>
</reference>
<name>A0ABR1GK30_9HYPO</name>
<keyword evidence="3" id="KW-1185">Reference proteome</keyword>
<protein>
    <submittedName>
        <fullName evidence="2">Uncharacterized protein</fullName>
    </submittedName>
</protein>
<proteinExistence type="predicted"/>